<accession>A0AAW1YCX0</accession>
<dbReference type="EMBL" id="JBEDUW010000002">
    <property type="protein sequence ID" value="KAK9946627.1"/>
    <property type="molecule type" value="Genomic_DNA"/>
</dbReference>
<keyword evidence="3" id="KW-1185">Reference proteome</keyword>
<protein>
    <submittedName>
        <fullName evidence="2">Uncharacterized protein</fullName>
    </submittedName>
</protein>
<feature type="region of interest" description="Disordered" evidence="1">
    <location>
        <begin position="25"/>
        <end position="53"/>
    </location>
</feature>
<reference evidence="2 3" key="1">
    <citation type="journal article" date="2023" name="G3 (Bethesda)">
        <title>A chromosome-length genome assembly and annotation of blackberry (Rubus argutus, cv. 'Hillquist').</title>
        <authorList>
            <person name="Bruna T."/>
            <person name="Aryal R."/>
            <person name="Dudchenko O."/>
            <person name="Sargent D.J."/>
            <person name="Mead D."/>
            <person name="Buti M."/>
            <person name="Cavallini A."/>
            <person name="Hytonen T."/>
            <person name="Andres J."/>
            <person name="Pham M."/>
            <person name="Weisz D."/>
            <person name="Mascagni F."/>
            <person name="Usai G."/>
            <person name="Natali L."/>
            <person name="Bassil N."/>
            <person name="Fernandez G.E."/>
            <person name="Lomsadze A."/>
            <person name="Armour M."/>
            <person name="Olukolu B."/>
            <person name="Poorten T."/>
            <person name="Britton C."/>
            <person name="Davik J."/>
            <person name="Ashrafi H."/>
            <person name="Aiden E.L."/>
            <person name="Borodovsky M."/>
            <person name="Worthington M."/>
        </authorList>
    </citation>
    <scope>NUCLEOTIDE SEQUENCE [LARGE SCALE GENOMIC DNA]</scope>
    <source>
        <strain evidence="2">PI 553951</strain>
    </source>
</reference>
<evidence type="ECO:0000313" key="3">
    <source>
        <dbReference type="Proteomes" id="UP001457282"/>
    </source>
</evidence>
<sequence>MPSRTPTSRLLSSFLIAHPSCLAPFRRRQHRQEPSPCSSAQPRPTGAAPHHLRHTTARVFLTTVAALPSRRPERELGSKDGLGGFERRRRWPFSELEMMTAVAGSALAMSGLVGQLAAM</sequence>
<evidence type="ECO:0000313" key="2">
    <source>
        <dbReference type="EMBL" id="KAK9946627.1"/>
    </source>
</evidence>
<organism evidence="2 3">
    <name type="scientific">Rubus argutus</name>
    <name type="common">Southern blackberry</name>
    <dbReference type="NCBI Taxonomy" id="59490"/>
    <lineage>
        <taxon>Eukaryota</taxon>
        <taxon>Viridiplantae</taxon>
        <taxon>Streptophyta</taxon>
        <taxon>Embryophyta</taxon>
        <taxon>Tracheophyta</taxon>
        <taxon>Spermatophyta</taxon>
        <taxon>Magnoliopsida</taxon>
        <taxon>eudicotyledons</taxon>
        <taxon>Gunneridae</taxon>
        <taxon>Pentapetalae</taxon>
        <taxon>rosids</taxon>
        <taxon>fabids</taxon>
        <taxon>Rosales</taxon>
        <taxon>Rosaceae</taxon>
        <taxon>Rosoideae</taxon>
        <taxon>Rosoideae incertae sedis</taxon>
        <taxon>Rubus</taxon>
    </lineage>
</organism>
<evidence type="ECO:0000256" key="1">
    <source>
        <dbReference type="SAM" id="MobiDB-lite"/>
    </source>
</evidence>
<comment type="caution">
    <text evidence="2">The sequence shown here is derived from an EMBL/GenBank/DDBJ whole genome shotgun (WGS) entry which is preliminary data.</text>
</comment>
<dbReference type="AlphaFoldDB" id="A0AAW1YCX0"/>
<gene>
    <name evidence="2" type="ORF">M0R45_012078</name>
</gene>
<proteinExistence type="predicted"/>
<name>A0AAW1YCX0_RUBAR</name>
<dbReference type="Proteomes" id="UP001457282">
    <property type="component" value="Unassembled WGS sequence"/>
</dbReference>